<gene>
    <name evidence="2" type="ORF">D9615_002050</name>
</gene>
<reference evidence="2 3" key="1">
    <citation type="journal article" date="2020" name="ISME J.">
        <title>Uncovering the hidden diversity of litter-decomposition mechanisms in mushroom-forming fungi.</title>
        <authorList>
            <person name="Floudas D."/>
            <person name="Bentzer J."/>
            <person name="Ahren D."/>
            <person name="Johansson T."/>
            <person name="Persson P."/>
            <person name="Tunlid A."/>
        </authorList>
    </citation>
    <scope>NUCLEOTIDE SEQUENCE [LARGE SCALE GENOMIC DNA]</scope>
    <source>
        <strain evidence="2 3">CBS 661.87</strain>
    </source>
</reference>
<keyword evidence="3" id="KW-1185">Reference proteome</keyword>
<evidence type="ECO:0000313" key="3">
    <source>
        <dbReference type="Proteomes" id="UP000565441"/>
    </source>
</evidence>
<sequence length="182" mass="20282">MLALILIIKTSHPFRTRRASRPETTTTTRSGHPARRLYVAAVSALPTRRAISAFARNFARAILHAGILGAASSFDQDTFKVHLDMQSWLLTTTYILLTTSYTTLNDTRTPPLAATITDAAAAAPMIYDDYNDEPVSFELQPEFQVQMPSPTYHHPFRRSSAPLSYHPDLERGLARPRSRSGP</sequence>
<evidence type="ECO:0000256" key="1">
    <source>
        <dbReference type="SAM" id="MobiDB-lite"/>
    </source>
</evidence>
<comment type="caution">
    <text evidence="2">The sequence shown here is derived from an EMBL/GenBank/DDBJ whole genome shotgun (WGS) entry which is preliminary data.</text>
</comment>
<dbReference type="EMBL" id="JAACJP010000002">
    <property type="protein sequence ID" value="KAF5387090.1"/>
    <property type="molecule type" value="Genomic_DNA"/>
</dbReference>
<organism evidence="2 3">
    <name type="scientific">Tricholomella constricta</name>
    <dbReference type="NCBI Taxonomy" id="117010"/>
    <lineage>
        <taxon>Eukaryota</taxon>
        <taxon>Fungi</taxon>
        <taxon>Dikarya</taxon>
        <taxon>Basidiomycota</taxon>
        <taxon>Agaricomycotina</taxon>
        <taxon>Agaricomycetes</taxon>
        <taxon>Agaricomycetidae</taxon>
        <taxon>Agaricales</taxon>
        <taxon>Tricholomatineae</taxon>
        <taxon>Lyophyllaceae</taxon>
        <taxon>Tricholomella</taxon>
    </lineage>
</organism>
<dbReference type="Proteomes" id="UP000565441">
    <property type="component" value="Unassembled WGS sequence"/>
</dbReference>
<dbReference type="AlphaFoldDB" id="A0A8H5HQ30"/>
<proteinExistence type="predicted"/>
<evidence type="ECO:0000313" key="2">
    <source>
        <dbReference type="EMBL" id="KAF5387090.1"/>
    </source>
</evidence>
<feature type="region of interest" description="Disordered" evidence="1">
    <location>
        <begin position="156"/>
        <end position="182"/>
    </location>
</feature>
<protein>
    <submittedName>
        <fullName evidence="2">Uncharacterized protein</fullName>
    </submittedName>
</protein>
<name>A0A8H5HQ30_9AGAR</name>
<accession>A0A8H5HQ30</accession>